<gene>
    <name evidence="6" type="ORF">U14_03973</name>
</gene>
<dbReference type="InterPro" id="IPR007318">
    <property type="entry name" value="Phopholipid_MeTrfase"/>
</dbReference>
<accession>A0A0S6W507</accession>
<dbReference type="Proteomes" id="UP000030700">
    <property type="component" value="Unassembled WGS sequence"/>
</dbReference>
<dbReference type="PANTHER" id="PTHR12714:SF9">
    <property type="entry name" value="PROTEIN-S-ISOPRENYLCYSTEINE O-METHYLTRANSFERASE"/>
    <property type="match status" value="1"/>
</dbReference>
<name>A0A0S6W507_9BACT</name>
<feature type="transmembrane region" description="Helical" evidence="5">
    <location>
        <begin position="186"/>
        <end position="203"/>
    </location>
</feature>
<evidence type="ECO:0000256" key="3">
    <source>
        <dbReference type="ARBA" id="ARBA00022989"/>
    </source>
</evidence>
<evidence type="ECO:0000256" key="1">
    <source>
        <dbReference type="ARBA" id="ARBA00004127"/>
    </source>
</evidence>
<dbReference type="Pfam" id="PF04191">
    <property type="entry name" value="PEMT"/>
    <property type="match status" value="1"/>
</dbReference>
<dbReference type="GO" id="GO:0012505">
    <property type="term" value="C:endomembrane system"/>
    <property type="evidence" value="ECO:0007669"/>
    <property type="project" value="UniProtKB-SubCell"/>
</dbReference>
<dbReference type="PANTHER" id="PTHR12714">
    <property type="entry name" value="PROTEIN-S ISOPRENYLCYSTEINE O-METHYLTRANSFERASE"/>
    <property type="match status" value="1"/>
</dbReference>
<evidence type="ECO:0000313" key="6">
    <source>
        <dbReference type="EMBL" id="GAK52718.1"/>
    </source>
</evidence>
<keyword evidence="3 5" id="KW-1133">Transmembrane helix</keyword>
<feature type="transmembrane region" description="Helical" evidence="5">
    <location>
        <begin position="88"/>
        <end position="112"/>
    </location>
</feature>
<dbReference type="Gene3D" id="1.20.120.1630">
    <property type="match status" value="1"/>
</dbReference>
<evidence type="ECO:0000256" key="5">
    <source>
        <dbReference type="SAM" id="Phobius"/>
    </source>
</evidence>
<dbReference type="GO" id="GO:0016740">
    <property type="term" value="F:transferase activity"/>
    <property type="evidence" value="ECO:0007669"/>
    <property type="project" value="UniProtKB-ARBA"/>
</dbReference>
<reference evidence="6" key="1">
    <citation type="journal article" date="2015" name="PeerJ">
        <title>First genomic representation of candidate bacterial phylum KSB3 points to enhanced environmental sensing as a trigger of wastewater bulking.</title>
        <authorList>
            <person name="Sekiguchi Y."/>
            <person name="Ohashi A."/>
            <person name="Parks D.H."/>
            <person name="Yamauchi T."/>
            <person name="Tyson G.W."/>
            <person name="Hugenholtz P."/>
        </authorList>
    </citation>
    <scope>NUCLEOTIDE SEQUENCE [LARGE SCALE GENOMIC DNA]</scope>
</reference>
<dbReference type="AlphaFoldDB" id="A0A0S6W507"/>
<sequence length="246" mass="29237">MTLRKTLEEEGNWLFQRRSYLPVFLMGIMLIGLNQFEYAGHSHFMDQFWELFCMFVAFFGLGIRAFTIGQTPKNTSGRNTSRQIADTLNTTGMYSIVRHPLYVGNFFCWLGISLFTRLWWVSFITILVFWLYYERIIFAEEEYLRRKFGEQYEQWANHVPAFIPKFSYWIPAALPFSFRNVLKREYSGLFAIIISFVVLEMFGDLAAEGRIRLDPMWMAIFSTGFLFYSILRIFRKKTRLLHANGR</sequence>
<comment type="subcellular location">
    <subcellularLocation>
        <location evidence="1">Endomembrane system</location>
        <topology evidence="1">Multi-pass membrane protein</topology>
    </subcellularLocation>
</comment>
<evidence type="ECO:0000256" key="2">
    <source>
        <dbReference type="ARBA" id="ARBA00022692"/>
    </source>
</evidence>
<dbReference type="HOGENOM" id="CLU_097928_0_0_0"/>
<evidence type="ECO:0000313" key="7">
    <source>
        <dbReference type="Proteomes" id="UP000030700"/>
    </source>
</evidence>
<keyword evidence="4 5" id="KW-0472">Membrane</keyword>
<proteinExistence type="predicted"/>
<keyword evidence="2 5" id="KW-0812">Transmembrane</keyword>
<organism evidence="6">
    <name type="scientific">Candidatus Moduliflexus flocculans</name>
    <dbReference type="NCBI Taxonomy" id="1499966"/>
    <lineage>
        <taxon>Bacteria</taxon>
        <taxon>Candidatus Moduliflexota</taxon>
        <taxon>Candidatus Moduliflexia</taxon>
        <taxon>Candidatus Moduliflexales</taxon>
        <taxon>Candidatus Moduliflexaceae</taxon>
    </lineage>
</organism>
<keyword evidence="7" id="KW-1185">Reference proteome</keyword>
<feature type="transmembrane region" description="Helical" evidence="5">
    <location>
        <begin position="20"/>
        <end position="36"/>
    </location>
</feature>
<evidence type="ECO:0000256" key="4">
    <source>
        <dbReference type="ARBA" id="ARBA00023136"/>
    </source>
</evidence>
<dbReference type="STRING" id="1499966.U14_03973"/>
<feature type="transmembrane region" description="Helical" evidence="5">
    <location>
        <begin position="48"/>
        <end position="67"/>
    </location>
</feature>
<feature type="transmembrane region" description="Helical" evidence="5">
    <location>
        <begin position="215"/>
        <end position="234"/>
    </location>
</feature>
<feature type="transmembrane region" description="Helical" evidence="5">
    <location>
        <begin position="118"/>
        <end position="138"/>
    </location>
</feature>
<evidence type="ECO:0008006" key="8">
    <source>
        <dbReference type="Google" id="ProtNLM"/>
    </source>
</evidence>
<protein>
    <recommendedName>
        <fullName evidence="8">Lipid A phosphate methyltransferase</fullName>
    </recommendedName>
</protein>
<dbReference type="EMBL" id="DF820459">
    <property type="protein sequence ID" value="GAK52718.1"/>
    <property type="molecule type" value="Genomic_DNA"/>
</dbReference>